<organism evidence="4 5">
    <name type="scientific">Streptobacillus felis</name>
    <dbReference type="NCBI Taxonomy" id="1384509"/>
    <lineage>
        <taxon>Bacteria</taxon>
        <taxon>Fusobacteriati</taxon>
        <taxon>Fusobacteriota</taxon>
        <taxon>Fusobacteriia</taxon>
        <taxon>Fusobacteriales</taxon>
        <taxon>Leptotrichiaceae</taxon>
        <taxon>Streptobacillus</taxon>
    </lineage>
</organism>
<dbReference type="PANTHER" id="PTHR10545">
    <property type="entry name" value="DIAMINE N-ACETYLTRANSFERASE"/>
    <property type="match status" value="1"/>
</dbReference>
<feature type="domain" description="N-acetyltransferase" evidence="3">
    <location>
        <begin position="1"/>
        <end position="151"/>
    </location>
</feature>
<gene>
    <name evidence="4" type="ORF">HP397_04830</name>
</gene>
<reference evidence="4 5" key="1">
    <citation type="submission" date="2020-05" db="EMBL/GenBank/DDBJ databases">
        <title>Streptobacillus felis strain LHL191014123.</title>
        <authorList>
            <person name="Fawzy A."/>
            <person name="Rau J."/>
            <person name="Risse K."/>
            <person name="Schauerte N."/>
            <person name="Geiger C."/>
            <person name="Blom J."/>
            <person name="Imirzalioglu C."/>
            <person name="Falgenhauer J."/>
            <person name="Bach A."/>
            <person name="Herden C."/>
            <person name="Eisenberg T."/>
        </authorList>
    </citation>
    <scope>NUCLEOTIDE SEQUENCE [LARGE SCALE GENOMIC DNA]</scope>
    <source>
        <strain evidence="4 5">LHL191014123</strain>
    </source>
</reference>
<dbReference type="AlphaFoldDB" id="A0A7Z0PFA0"/>
<accession>A0A7Z0PFA0</accession>
<dbReference type="EMBL" id="JABMKT010000022">
    <property type="protein sequence ID" value="NYV28137.1"/>
    <property type="molecule type" value="Genomic_DNA"/>
</dbReference>
<protein>
    <submittedName>
        <fullName evidence="4">GNAT family N-acetyltransferase</fullName>
    </submittedName>
</protein>
<dbReference type="Gene3D" id="3.40.630.30">
    <property type="match status" value="1"/>
</dbReference>
<dbReference type="Pfam" id="PF00583">
    <property type="entry name" value="Acetyltransf_1"/>
    <property type="match status" value="1"/>
</dbReference>
<evidence type="ECO:0000313" key="5">
    <source>
        <dbReference type="Proteomes" id="UP000526184"/>
    </source>
</evidence>
<keyword evidence="2" id="KW-0012">Acyltransferase</keyword>
<sequence length="152" mass="18374">MDIRKIKKCDKNTFLELSDMFYSSEVVLHKVNKINFENTFDELINREIYTECFIIEEGERVIGYCLVSKTYSQEVGGMVLLVEELFILEEYRNLGIGKKVFNYLFERYRDFKRIRLEVEFNNERAKKLYNKLGFENLDYLQMVIDKEENNDR</sequence>
<evidence type="ECO:0000256" key="2">
    <source>
        <dbReference type="ARBA" id="ARBA00023315"/>
    </source>
</evidence>
<keyword evidence="1 4" id="KW-0808">Transferase</keyword>
<comment type="caution">
    <text evidence="4">The sequence shown here is derived from an EMBL/GenBank/DDBJ whole genome shotgun (WGS) entry which is preliminary data.</text>
</comment>
<dbReference type="PROSITE" id="PS51186">
    <property type="entry name" value="GNAT"/>
    <property type="match status" value="1"/>
</dbReference>
<dbReference type="Proteomes" id="UP000526184">
    <property type="component" value="Unassembled WGS sequence"/>
</dbReference>
<dbReference type="InterPro" id="IPR000182">
    <property type="entry name" value="GNAT_dom"/>
</dbReference>
<proteinExistence type="predicted"/>
<dbReference type="PANTHER" id="PTHR10545:SF29">
    <property type="entry name" value="GH14572P-RELATED"/>
    <property type="match status" value="1"/>
</dbReference>
<dbReference type="RefSeq" id="WP_180136204.1">
    <property type="nucleotide sequence ID" value="NZ_JABMKT010000022.1"/>
</dbReference>
<evidence type="ECO:0000256" key="1">
    <source>
        <dbReference type="ARBA" id="ARBA00022679"/>
    </source>
</evidence>
<evidence type="ECO:0000313" key="4">
    <source>
        <dbReference type="EMBL" id="NYV28137.1"/>
    </source>
</evidence>
<dbReference type="GO" id="GO:0008080">
    <property type="term" value="F:N-acetyltransferase activity"/>
    <property type="evidence" value="ECO:0007669"/>
    <property type="project" value="TreeGrafter"/>
</dbReference>
<evidence type="ECO:0000259" key="3">
    <source>
        <dbReference type="PROSITE" id="PS51186"/>
    </source>
</evidence>
<dbReference type="InterPro" id="IPR051016">
    <property type="entry name" value="Diverse_Substrate_AcTransf"/>
</dbReference>
<dbReference type="InterPro" id="IPR016181">
    <property type="entry name" value="Acyl_CoA_acyltransferase"/>
</dbReference>
<dbReference type="CDD" id="cd04301">
    <property type="entry name" value="NAT_SF"/>
    <property type="match status" value="1"/>
</dbReference>
<keyword evidence="5" id="KW-1185">Reference proteome</keyword>
<name>A0A7Z0PFA0_9FUSO</name>
<dbReference type="SUPFAM" id="SSF55729">
    <property type="entry name" value="Acyl-CoA N-acyltransferases (Nat)"/>
    <property type="match status" value="1"/>
</dbReference>